<sequence>MGLWADDVPAAAEWYTRVFGIEPYFVRPLEGPPLYVEFRIGDRGDELGITDRRFEPTGASRAPGGSVTSWHVDDIEAAFERLLSLGAEEYQPVTPRGEGFVTASVVDPFGNILGLIHSPHYLAVLNGREGG</sequence>
<dbReference type="InterPro" id="IPR052164">
    <property type="entry name" value="Anthracycline_SecMetBiosynth"/>
</dbReference>
<protein>
    <submittedName>
        <fullName evidence="2">VOC family protein</fullName>
    </submittedName>
</protein>
<evidence type="ECO:0000313" key="3">
    <source>
        <dbReference type="Proteomes" id="UP001165685"/>
    </source>
</evidence>
<dbReference type="PROSITE" id="PS51819">
    <property type="entry name" value="VOC"/>
    <property type="match status" value="1"/>
</dbReference>
<keyword evidence="3" id="KW-1185">Reference proteome</keyword>
<dbReference type="Pfam" id="PF00903">
    <property type="entry name" value="Glyoxalase"/>
    <property type="match status" value="1"/>
</dbReference>
<dbReference type="InterPro" id="IPR004360">
    <property type="entry name" value="Glyas_Fos-R_dOase_dom"/>
</dbReference>
<dbReference type="InterPro" id="IPR029068">
    <property type="entry name" value="Glyas_Bleomycin-R_OHBP_Dase"/>
</dbReference>
<accession>A0ABT4TK53</accession>
<dbReference type="EMBL" id="JAQFWP010000015">
    <property type="protein sequence ID" value="MDA2804976.1"/>
    <property type="molecule type" value="Genomic_DNA"/>
</dbReference>
<feature type="domain" description="VOC" evidence="1">
    <location>
        <begin position="1"/>
        <end position="118"/>
    </location>
</feature>
<dbReference type="InterPro" id="IPR037523">
    <property type="entry name" value="VOC_core"/>
</dbReference>
<reference evidence="2" key="1">
    <citation type="submission" date="2023-01" db="EMBL/GenBank/DDBJ databases">
        <title>Draft genome sequence of Nocardiopsis sp. LSu2-4 isolated from halophytes.</title>
        <authorList>
            <person name="Duangmal K."/>
            <person name="Chantavorakit T."/>
        </authorList>
    </citation>
    <scope>NUCLEOTIDE SEQUENCE</scope>
    <source>
        <strain evidence="2">LSu2-4</strain>
    </source>
</reference>
<evidence type="ECO:0000313" key="2">
    <source>
        <dbReference type="EMBL" id="MDA2804976.1"/>
    </source>
</evidence>
<dbReference type="SUPFAM" id="SSF54593">
    <property type="entry name" value="Glyoxalase/Bleomycin resistance protein/Dihydroxybiphenyl dioxygenase"/>
    <property type="match status" value="1"/>
</dbReference>
<name>A0ABT4TK53_9ACTN</name>
<comment type="caution">
    <text evidence="2">The sequence shown here is derived from an EMBL/GenBank/DDBJ whole genome shotgun (WGS) entry which is preliminary data.</text>
</comment>
<evidence type="ECO:0000259" key="1">
    <source>
        <dbReference type="PROSITE" id="PS51819"/>
    </source>
</evidence>
<gene>
    <name evidence="2" type="ORF">O4U47_10670</name>
</gene>
<dbReference type="Gene3D" id="3.10.180.10">
    <property type="entry name" value="2,3-Dihydroxybiphenyl 1,2-Dioxygenase, domain 1"/>
    <property type="match status" value="1"/>
</dbReference>
<proteinExistence type="predicted"/>
<dbReference type="PANTHER" id="PTHR33993">
    <property type="entry name" value="GLYOXALASE-RELATED"/>
    <property type="match status" value="1"/>
</dbReference>
<dbReference type="Proteomes" id="UP001165685">
    <property type="component" value="Unassembled WGS sequence"/>
</dbReference>
<organism evidence="2 3">
    <name type="scientific">Nocardiopsis suaedae</name>
    <dbReference type="NCBI Taxonomy" id="3018444"/>
    <lineage>
        <taxon>Bacteria</taxon>
        <taxon>Bacillati</taxon>
        <taxon>Actinomycetota</taxon>
        <taxon>Actinomycetes</taxon>
        <taxon>Streptosporangiales</taxon>
        <taxon>Nocardiopsidaceae</taxon>
        <taxon>Nocardiopsis</taxon>
    </lineage>
</organism>